<dbReference type="SMART" id="SM00054">
    <property type="entry name" value="EFh"/>
    <property type="match status" value="2"/>
</dbReference>
<comment type="caution">
    <text evidence="4">The sequence shown here is derived from an EMBL/GenBank/DDBJ whole genome shotgun (WGS) entry which is preliminary data.</text>
</comment>
<evidence type="ECO:0000256" key="2">
    <source>
        <dbReference type="ARBA" id="ARBA00022837"/>
    </source>
</evidence>
<sequence>MSSSDEEQPPKPPSIFTDEQLAELEESFEIFDKDKDGKITVPEMEPLMHAIGLAYDKSELEEFCARNDQTGSGQFKFDEFLKVAEHFREQVNMEEQLLKAFKAFLDHEDDTRMRDSVFFKILTSYGNPFTPEEIKHLQYLIHKDDGPNASDEEFIILDFIRMILAPKQENEDDD</sequence>
<dbReference type="SUPFAM" id="SSF47473">
    <property type="entry name" value="EF-hand"/>
    <property type="match status" value="1"/>
</dbReference>
<accession>A0ABR2HWX2</accession>
<dbReference type="Pfam" id="PF13499">
    <property type="entry name" value="EF-hand_7"/>
    <property type="match status" value="1"/>
</dbReference>
<organism evidence="4 5">
    <name type="scientific">Tritrichomonas musculus</name>
    <dbReference type="NCBI Taxonomy" id="1915356"/>
    <lineage>
        <taxon>Eukaryota</taxon>
        <taxon>Metamonada</taxon>
        <taxon>Parabasalia</taxon>
        <taxon>Tritrichomonadida</taxon>
        <taxon>Tritrichomonadidae</taxon>
        <taxon>Tritrichomonas</taxon>
    </lineage>
</organism>
<evidence type="ECO:0000256" key="1">
    <source>
        <dbReference type="ARBA" id="ARBA00022737"/>
    </source>
</evidence>
<dbReference type="PANTHER" id="PTHR23048:SF0">
    <property type="entry name" value="CALMODULIN LIKE 3"/>
    <property type="match status" value="1"/>
</dbReference>
<dbReference type="PROSITE" id="PS50222">
    <property type="entry name" value="EF_HAND_2"/>
    <property type="match status" value="1"/>
</dbReference>
<dbReference type="CDD" id="cd00051">
    <property type="entry name" value="EFh"/>
    <property type="match status" value="1"/>
</dbReference>
<evidence type="ECO:0000313" key="5">
    <source>
        <dbReference type="Proteomes" id="UP001470230"/>
    </source>
</evidence>
<evidence type="ECO:0000313" key="4">
    <source>
        <dbReference type="EMBL" id="KAK8854001.1"/>
    </source>
</evidence>
<dbReference type="InterPro" id="IPR018247">
    <property type="entry name" value="EF_Hand_1_Ca_BS"/>
</dbReference>
<gene>
    <name evidence="4" type="ORF">M9Y10_016550</name>
</gene>
<keyword evidence="1" id="KW-0677">Repeat</keyword>
<keyword evidence="5" id="KW-1185">Reference proteome</keyword>
<name>A0ABR2HWX2_9EUKA</name>
<protein>
    <recommendedName>
        <fullName evidence="3">EF-hand domain-containing protein</fullName>
    </recommendedName>
</protein>
<dbReference type="InterPro" id="IPR011992">
    <property type="entry name" value="EF-hand-dom_pair"/>
</dbReference>
<reference evidence="4 5" key="1">
    <citation type="submission" date="2024-04" db="EMBL/GenBank/DDBJ databases">
        <title>Tritrichomonas musculus Genome.</title>
        <authorList>
            <person name="Alves-Ferreira E."/>
            <person name="Grigg M."/>
            <person name="Lorenzi H."/>
            <person name="Galac M."/>
        </authorList>
    </citation>
    <scope>NUCLEOTIDE SEQUENCE [LARGE SCALE GENOMIC DNA]</scope>
    <source>
        <strain evidence="4 5">EAF2021</strain>
    </source>
</reference>
<evidence type="ECO:0000259" key="3">
    <source>
        <dbReference type="PROSITE" id="PS50222"/>
    </source>
</evidence>
<dbReference type="Gene3D" id="1.10.238.10">
    <property type="entry name" value="EF-hand"/>
    <property type="match status" value="1"/>
</dbReference>
<dbReference type="InterPro" id="IPR002048">
    <property type="entry name" value="EF_hand_dom"/>
</dbReference>
<proteinExistence type="predicted"/>
<dbReference type="PANTHER" id="PTHR23048">
    <property type="entry name" value="MYOSIN LIGHT CHAIN 1, 3"/>
    <property type="match status" value="1"/>
</dbReference>
<feature type="domain" description="EF-hand" evidence="3">
    <location>
        <begin position="19"/>
        <end position="54"/>
    </location>
</feature>
<keyword evidence="2" id="KW-0106">Calcium</keyword>
<dbReference type="PROSITE" id="PS00018">
    <property type="entry name" value="EF_HAND_1"/>
    <property type="match status" value="1"/>
</dbReference>
<dbReference type="Proteomes" id="UP001470230">
    <property type="component" value="Unassembled WGS sequence"/>
</dbReference>
<dbReference type="EMBL" id="JAPFFF010000021">
    <property type="protein sequence ID" value="KAK8854001.1"/>
    <property type="molecule type" value="Genomic_DNA"/>
</dbReference>
<dbReference type="InterPro" id="IPR050230">
    <property type="entry name" value="CALM/Myosin/TropC-like"/>
</dbReference>